<dbReference type="PANTHER" id="PTHR21600">
    <property type="entry name" value="MITOCHONDRIAL RNA PSEUDOURIDINE SYNTHASE"/>
    <property type="match status" value="1"/>
</dbReference>
<dbReference type="PANTHER" id="PTHR21600:SF89">
    <property type="entry name" value="RIBOSOMAL LARGE SUBUNIT PSEUDOURIDINE SYNTHASE A"/>
    <property type="match status" value="1"/>
</dbReference>
<dbReference type="GO" id="GO:0016853">
    <property type="term" value="F:isomerase activity"/>
    <property type="evidence" value="ECO:0007669"/>
    <property type="project" value="UniProtKB-KW"/>
</dbReference>
<dbReference type="SUPFAM" id="SSF55120">
    <property type="entry name" value="Pseudouridine synthase"/>
    <property type="match status" value="1"/>
</dbReference>
<keyword evidence="5" id="KW-1185">Reference proteome</keyword>
<evidence type="ECO:0000259" key="3">
    <source>
        <dbReference type="Pfam" id="PF00849"/>
    </source>
</evidence>
<evidence type="ECO:0000313" key="4">
    <source>
        <dbReference type="EMBL" id="MEQ2485495.1"/>
    </source>
</evidence>
<organism evidence="4 5">
    <name type="scientific">Hallella faecis</name>
    <dbReference type="NCBI Taxonomy" id="2841596"/>
    <lineage>
        <taxon>Bacteria</taxon>
        <taxon>Pseudomonadati</taxon>
        <taxon>Bacteroidota</taxon>
        <taxon>Bacteroidia</taxon>
        <taxon>Bacteroidales</taxon>
        <taxon>Prevotellaceae</taxon>
        <taxon>Hallella</taxon>
    </lineage>
</organism>
<name>A0ABV1FM91_9BACT</name>
<dbReference type="Pfam" id="PF00849">
    <property type="entry name" value="PseudoU_synth_2"/>
    <property type="match status" value="1"/>
</dbReference>
<sequence>MTHSLFHHLQAWGALPQQFNNPFYYEPHPLCREAMGQLVAWLQGADQRFAPTPATAPFREEAARGKMFGVLVVERKADGAVGYLAGYSGQVCGRSDWPLFVPAVFDYLQPDGHFKRHEAEIVELNHEIECREDELRHVCHEETNTDEGDPRPTFPKGKKEGETDEEYIRRRQFENAELHRWKVRHKARTAQWQQQRQEEENRVLRLKRLRRQKSDNLQHWLFSHFVMANARGERRDLLQIFGSVPPSGSGECCEPKLLQYAYDHGLRPISMAMMWWGESPRQEVRHEGQYYPACNKRCKPILRWMMQGLDVEPNPLEQPTNHQLEIIYEDEALCVVMKPAGMLSVPGKSGRESVEQIMRQRYPQAACPLIVHRLDMATSGLLIITKTMEAYLDLQAQFARHEVRKRYVAVLSRDLDTPSGRVALPLRPDLDDRPRQVVDEVYGREAVSDYEQVGHRRVHLYPLTGRTHQLRLHCAHPSGLGNPILGDELYGMKADRLYLHAEQISFRHPSTGKMVTFTAKAPF</sequence>
<dbReference type="Proteomes" id="UP001487296">
    <property type="component" value="Unassembled WGS sequence"/>
</dbReference>
<dbReference type="InterPro" id="IPR006145">
    <property type="entry name" value="PsdUridine_synth_RsuA/RluA"/>
</dbReference>
<accession>A0ABV1FM91</accession>
<dbReference type="EC" id="5.4.99.-" evidence="4"/>
<dbReference type="CDD" id="cd02869">
    <property type="entry name" value="PseudoU_synth_RluA_like"/>
    <property type="match status" value="1"/>
</dbReference>
<gene>
    <name evidence="4" type="ORF">AAAT34_00325</name>
</gene>
<feature type="domain" description="Pseudouridine synthase RsuA/RluA-like" evidence="3">
    <location>
        <begin position="334"/>
        <end position="476"/>
    </location>
</feature>
<comment type="caution">
    <text evidence="4">The sequence shown here is derived from an EMBL/GenBank/DDBJ whole genome shotgun (WGS) entry which is preliminary data.</text>
</comment>
<keyword evidence="4" id="KW-0413">Isomerase</keyword>
<dbReference type="PROSITE" id="PS01129">
    <property type="entry name" value="PSI_RLU"/>
    <property type="match status" value="1"/>
</dbReference>
<dbReference type="InterPro" id="IPR020103">
    <property type="entry name" value="PsdUridine_synth_cat_dom_sf"/>
</dbReference>
<dbReference type="InterPro" id="IPR050188">
    <property type="entry name" value="RluA_PseudoU_synthase"/>
</dbReference>
<dbReference type="InterPro" id="IPR006224">
    <property type="entry name" value="PsdUridine_synth_RluA-like_CS"/>
</dbReference>
<dbReference type="EMBL" id="JBBNFP010000001">
    <property type="protein sequence ID" value="MEQ2485495.1"/>
    <property type="molecule type" value="Genomic_DNA"/>
</dbReference>
<evidence type="ECO:0000256" key="1">
    <source>
        <dbReference type="SAM" id="Coils"/>
    </source>
</evidence>
<feature type="coiled-coil region" evidence="1">
    <location>
        <begin position="182"/>
        <end position="216"/>
    </location>
</feature>
<keyword evidence="1" id="KW-0175">Coiled coil</keyword>
<protein>
    <submittedName>
        <fullName evidence="4">RluA family pseudouridine synthase</fullName>
        <ecNumber evidence="4">5.4.99.-</ecNumber>
    </submittedName>
</protein>
<reference evidence="4 5" key="1">
    <citation type="submission" date="2024-04" db="EMBL/GenBank/DDBJ databases">
        <title>Human intestinal bacterial collection.</title>
        <authorList>
            <person name="Pauvert C."/>
            <person name="Hitch T.C.A."/>
            <person name="Clavel T."/>
        </authorList>
    </citation>
    <scope>NUCLEOTIDE SEQUENCE [LARGE SCALE GENOMIC DNA]</scope>
    <source>
        <strain evidence="4 5">CLA-AA-H145</strain>
    </source>
</reference>
<evidence type="ECO:0000256" key="2">
    <source>
        <dbReference type="SAM" id="MobiDB-lite"/>
    </source>
</evidence>
<dbReference type="Gene3D" id="3.30.2350.10">
    <property type="entry name" value="Pseudouridine synthase"/>
    <property type="match status" value="1"/>
</dbReference>
<proteinExistence type="predicted"/>
<dbReference type="RefSeq" id="WP_215759055.1">
    <property type="nucleotide sequence ID" value="NZ_JAHKBE010000006.1"/>
</dbReference>
<feature type="region of interest" description="Disordered" evidence="2">
    <location>
        <begin position="141"/>
        <end position="164"/>
    </location>
</feature>
<evidence type="ECO:0000313" key="5">
    <source>
        <dbReference type="Proteomes" id="UP001487296"/>
    </source>
</evidence>